<evidence type="ECO:0000256" key="4">
    <source>
        <dbReference type="ARBA" id="ARBA00022840"/>
    </source>
</evidence>
<feature type="domain" description="Helicase C-terminal" evidence="10">
    <location>
        <begin position="221"/>
        <end position="380"/>
    </location>
</feature>
<keyword evidence="1 7" id="KW-0547">Nucleotide-binding</keyword>
<feature type="domain" description="DEAD-box RNA helicase Q" evidence="11">
    <location>
        <begin position="11"/>
        <end position="39"/>
    </location>
</feature>
<dbReference type="Pfam" id="PF00271">
    <property type="entry name" value="Helicase_C"/>
    <property type="match status" value="1"/>
</dbReference>
<dbReference type="InterPro" id="IPR014001">
    <property type="entry name" value="Helicase_ATP-bd"/>
</dbReference>
<dbReference type="GO" id="GO:0016787">
    <property type="term" value="F:hydrolase activity"/>
    <property type="evidence" value="ECO:0007669"/>
    <property type="project" value="UniProtKB-KW"/>
</dbReference>
<evidence type="ECO:0000259" key="10">
    <source>
        <dbReference type="PROSITE" id="PS51194"/>
    </source>
</evidence>
<dbReference type="GO" id="GO:0005829">
    <property type="term" value="C:cytosol"/>
    <property type="evidence" value="ECO:0007669"/>
    <property type="project" value="TreeGrafter"/>
</dbReference>
<protein>
    <submittedName>
        <fullName evidence="12">DEAD/DEAH box helicase</fullName>
    </submittedName>
</protein>
<dbReference type="PANTHER" id="PTHR47959:SF13">
    <property type="entry name" value="ATP-DEPENDENT RNA HELICASE RHLE"/>
    <property type="match status" value="1"/>
</dbReference>
<evidence type="ECO:0000313" key="12">
    <source>
        <dbReference type="EMBL" id="MBI3631145.1"/>
    </source>
</evidence>
<dbReference type="InterPro" id="IPR050079">
    <property type="entry name" value="DEAD_box_RNA_helicase"/>
</dbReference>
<accession>A0A932QYF3</accession>
<dbReference type="GO" id="GO:0003676">
    <property type="term" value="F:nucleic acid binding"/>
    <property type="evidence" value="ECO:0007669"/>
    <property type="project" value="InterPro"/>
</dbReference>
<keyword evidence="3 7" id="KW-0347">Helicase</keyword>
<dbReference type="EMBL" id="JACQCR010000055">
    <property type="protein sequence ID" value="MBI3631145.1"/>
    <property type="molecule type" value="Genomic_DNA"/>
</dbReference>
<reference evidence="12" key="1">
    <citation type="submission" date="2020-07" db="EMBL/GenBank/DDBJ databases">
        <title>Huge and variable diversity of episymbiotic CPR bacteria and DPANN archaea in groundwater ecosystems.</title>
        <authorList>
            <person name="He C.Y."/>
            <person name="Keren R."/>
            <person name="Whittaker M."/>
            <person name="Farag I.F."/>
            <person name="Doudna J."/>
            <person name="Cate J.H.D."/>
            <person name="Banfield J.F."/>
        </authorList>
    </citation>
    <scope>NUCLEOTIDE SEQUENCE</scope>
    <source>
        <strain evidence="12">NC_groundwater_973_Pr1_S-0.2um_54_13</strain>
    </source>
</reference>
<evidence type="ECO:0000259" key="9">
    <source>
        <dbReference type="PROSITE" id="PS51192"/>
    </source>
</evidence>
<gene>
    <name evidence="12" type="ORF">HY221_02305</name>
</gene>
<evidence type="ECO:0000259" key="11">
    <source>
        <dbReference type="PROSITE" id="PS51195"/>
    </source>
</evidence>
<evidence type="ECO:0000256" key="1">
    <source>
        <dbReference type="ARBA" id="ARBA00022741"/>
    </source>
</evidence>
<evidence type="ECO:0000256" key="6">
    <source>
        <dbReference type="PROSITE-ProRule" id="PRU00552"/>
    </source>
</evidence>
<dbReference type="Proteomes" id="UP000753196">
    <property type="component" value="Unassembled WGS sequence"/>
</dbReference>
<comment type="caution">
    <text evidence="12">The sequence shown here is derived from an EMBL/GenBank/DDBJ whole genome shotgun (WGS) entry which is preliminary data.</text>
</comment>
<dbReference type="AlphaFoldDB" id="A0A932QYF3"/>
<dbReference type="Pfam" id="PF00270">
    <property type="entry name" value="DEAD"/>
    <property type="match status" value="1"/>
</dbReference>
<evidence type="ECO:0000256" key="2">
    <source>
        <dbReference type="ARBA" id="ARBA00022801"/>
    </source>
</evidence>
<dbReference type="SMART" id="SM00490">
    <property type="entry name" value="HELICc"/>
    <property type="match status" value="1"/>
</dbReference>
<dbReference type="InterPro" id="IPR044742">
    <property type="entry name" value="DEAD/DEAH_RhlB"/>
</dbReference>
<feature type="region of interest" description="Disordered" evidence="8">
    <location>
        <begin position="392"/>
        <end position="419"/>
    </location>
</feature>
<evidence type="ECO:0000256" key="8">
    <source>
        <dbReference type="SAM" id="MobiDB-lite"/>
    </source>
</evidence>
<evidence type="ECO:0000256" key="3">
    <source>
        <dbReference type="ARBA" id="ARBA00022806"/>
    </source>
</evidence>
<dbReference type="SMART" id="SM00487">
    <property type="entry name" value="DEXDc"/>
    <property type="match status" value="1"/>
</dbReference>
<keyword evidence="2 7" id="KW-0378">Hydrolase</keyword>
<proteinExistence type="inferred from homology"/>
<dbReference type="SUPFAM" id="SSF52540">
    <property type="entry name" value="P-loop containing nucleoside triphosphate hydrolases"/>
    <property type="match status" value="1"/>
</dbReference>
<dbReference type="PROSITE" id="PS51195">
    <property type="entry name" value="Q_MOTIF"/>
    <property type="match status" value="1"/>
</dbReference>
<comment type="similarity">
    <text evidence="5 7">Belongs to the DEAD box helicase family.</text>
</comment>
<dbReference type="InterPro" id="IPR014014">
    <property type="entry name" value="RNA_helicase_DEAD_Q_motif"/>
</dbReference>
<evidence type="ECO:0000256" key="7">
    <source>
        <dbReference type="RuleBase" id="RU000492"/>
    </source>
</evidence>
<dbReference type="PROSITE" id="PS00039">
    <property type="entry name" value="DEAD_ATP_HELICASE"/>
    <property type="match status" value="1"/>
</dbReference>
<dbReference type="Gene3D" id="3.40.50.300">
    <property type="entry name" value="P-loop containing nucleotide triphosphate hydrolases"/>
    <property type="match status" value="2"/>
</dbReference>
<dbReference type="GO" id="GO:0003724">
    <property type="term" value="F:RNA helicase activity"/>
    <property type="evidence" value="ECO:0007669"/>
    <property type="project" value="InterPro"/>
</dbReference>
<sequence>MDPHTAQNSVHTFHGLGIAPGILEILARLRYVHPTPIQHRAIPPALEGKDVIGIAQTGTGKTLAFGIPMIQSLARAKGQGLVLVPTRELALQVDHELHKVGRVLGLKTAVLIGGAAMRPQVEALGAKVHIVIATPGRLIDHLEQKNLNLGEVRILVMDEADRMLDMGFQPQIKKILQVVPRERQTLFFSATLPPEIVSMASAQMRLPIRVEIAPPGTVAERVTQEIFIVKKEEKIRLLEKILEQYKGSTLVFVRTKHAAKRITRAFRERGHDAAEIHGNRSLAQRRAALEGFKSGKYRLLIATDIAARGIDVRGIELVVNYDLPMEPEGYVHRIGRTARAGGEGHAISFAMPDEERGVRAIERLIKKNLRISPLPELPPGNMLPDVMQPRAHRPAYPRRRHGPGPFHAGRSSYPYRNRR</sequence>
<evidence type="ECO:0000256" key="5">
    <source>
        <dbReference type="ARBA" id="ARBA00038437"/>
    </source>
</evidence>
<feature type="short sequence motif" description="Q motif" evidence="6">
    <location>
        <begin position="11"/>
        <end position="39"/>
    </location>
</feature>
<dbReference type="InterPro" id="IPR011545">
    <property type="entry name" value="DEAD/DEAH_box_helicase_dom"/>
</dbReference>
<feature type="compositionally biased region" description="Basic residues" evidence="8">
    <location>
        <begin position="392"/>
        <end position="402"/>
    </location>
</feature>
<evidence type="ECO:0000313" key="13">
    <source>
        <dbReference type="Proteomes" id="UP000753196"/>
    </source>
</evidence>
<dbReference type="CDD" id="cd00268">
    <property type="entry name" value="DEADc"/>
    <property type="match status" value="1"/>
</dbReference>
<dbReference type="CDD" id="cd18787">
    <property type="entry name" value="SF2_C_DEAD"/>
    <property type="match status" value="1"/>
</dbReference>
<name>A0A932QYF3_9BACT</name>
<feature type="domain" description="Helicase ATP-binding" evidence="9">
    <location>
        <begin position="42"/>
        <end position="210"/>
    </location>
</feature>
<dbReference type="PROSITE" id="PS51192">
    <property type="entry name" value="HELICASE_ATP_BIND_1"/>
    <property type="match status" value="1"/>
</dbReference>
<organism evidence="12 13">
    <name type="scientific">Candidatus Sungiibacteriota bacterium</name>
    <dbReference type="NCBI Taxonomy" id="2750080"/>
    <lineage>
        <taxon>Bacteria</taxon>
        <taxon>Candidatus Sungiibacteriota</taxon>
    </lineage>
</organism>
<dbReference type="PANTHER" id="PTHR47959">
    <property type="entry name" value="ATP-DEPENDENT RNA HELICASE RHLE-RELATED"/>
    <property type="match status" value="1"/>
</dbReference>
<dbReference type="InterPro" id="IPR027417">
    <property type="entry name" value="P-loop_NTPase"/>
</dbReference>
<dbReference type="PROSITE" id="PS51194">
    <property type="entry name" value="HELICASE_CTER"/>
    <property type="match status" value="1"/>
</dbReference>
<keyword evidence="4 7" id="KW-0067">ATP-binding</keyword>
<dbReference type="InterPro" id="IPR001650">
    <property type="entry name" value="Helicase_C-like"/>
</dbReference>
<dbReference type="InterPro" id="IPR000629">
    <property type="entry name" value="RNA-helicase_DEAD-box_CS"/>
</dbReference>
<dbReference type="GO" id="GO:0005524">
    <property type="term" value="F:ATP binding"/>
    <property type="evidence" value="ECO:0007669"/>
    <property type="project" value="UniProtKB-KW"/>
</dbReference>